<feature type="compositionally biased region" description="Basic and acidic residues" evidence="1">
    <location>
        <begin position="127"/>
        <end position="138"/>
    </location>
</feature>
<dbReference type="EMBL" id="WSZK01000014">
    <property type="protein sequence ID" value="MWG34059.1"/>
    <property type="molecule type" value="Genomic_DNA"/>
</dbReference>
<dbReference type="InterPro" id="IPR000182">
    <property type="entry name" value="GNAT_dom"/>
</dbReference>
<dbReference type="Gene3D" id="3.40.630.30">
    <property type="match status" value="1"/>
</dbReference>
<dbReference type="Pfam" id="PF00583">
    <property type="entry name" value="Acetyltransf_1"/>
    <property type="match status" value="1"/>
</dbReference>
<sequence>MGYAYGYTSSPGQYYHEALRSVVPPAVYARWFDDCFEFVELGVVERARGRGVGGRLHDALLAGRTHATSVLTTGVDNATARAFYEDRGWEALYQPFDPEGGEPMVVYGRGLGAEHGGDGGAAGTLGGRDDRSPRHETD</sequence>
<evidence type="ECO:0000259" key="2">
    <source>
        <dbReference type="Pfam" id="PF00583"/>
    </source>
</evidence>
<dbReference type="GO" id="GO:0016747">
    <property type="term" value="F:acyltransferase activity, transferring groups other than amino-acyl groups"/>
    <property type="evidence" value="ECO:0007669"/>
    <property type="project" value="InterPro"/>
</dbReference>
<protein>
    <recommendedName>
        <fullName evidence="2">N-acetyltransferase domain-containing protein</fullName>
    </recommendedName>
</protein>
<feature type="compositionally biased region" description="Gly residues" evidence="1">
    <location>
        <begin position="109"/>
        <end position="126"/>
    </location>
</feature>
<dbReference type="SUPFAM" id="SSF55729">
    <property type="entry name" value="Acyl-CoA N-acyltransferases (Nat)"/>
    <property type="match status" value="1"/>
</dbReference>
<accession>A0A6B0GKU2</accession>
<evidence type="ECO:0000313" key="4">
    <source>
        <dbReference type="Proteomes" id="UP000451471"/>
    </source>
</evidence>
<gene>
    <name evidence="3" type="ORF">GQS65_06065</name>
</gene>
<name>A0A6B0GKU2_9EURY</name>
<reference evidence="3 4" key="1">
    <citation type="submission" date="2019-12" db="EMBL/GenBank/DDBJ databases">
        <title>Halocatena pleomorpha gen. nov. sp. nov., an extremely halophilic archaeon of family Halobacteriaceae isolated from saltpan soil.</title>
        <authorList>
            <person name="Pal Y."/>
            <person name="Verma A."/>
            <person name="Krishnamurthi S."/>
            <person name="Kumar P."/>
        </authorList>
    </citation>
    <scope>NUCLEOTIDE SEQUENCE [LARGE SCALE GENOMIC DNA]</scope>
    <source>
        <strain evidence="3 4">JCM 16495</strain>
    </source>
</reference>
<proteinExistence type="predicted"/>
<feature type="domain" description="N-acetyltransferase" evidence="2">
    <location>
        <begin position="33"/>
        <end position="89"/>
    </location>
</feature>
<organism evidence="3 4">
    <name type="scientific">Halomarina oriensis</name>
    <dbReference type="NCBI Taxonomy" id="671145"/>
    <lineage>
        <taxon>Archaea</taxon>
        <taxon>Methanobacteriati</taxon>
        <taxon>Methanobacteriota</taxon>
        <taxon>Stenosarchaea group</taxon>
        <taxon>Halobacteria</taxon>
        <taxon>Halobacteriales</taxon>
        <taxon>Natronomonadaceae</taxon>
        <taxon>Halomarina</taxon>
    </lineage>
</organism>
<evidence type="ECO:0000256" key="1">
    <source>
        <dbReference type="SAM" id="MobiDB-lite"/>
    </source>
</evidence>
<dbReference type="RefSeq" id="WP_368279885.1">
    <property type="nucleotide sequence ID" value="NZ_WSZK01000014.1"/>
</dbReference>
<dbReference type="Proteomes" id="UP000451471">
    <property type="component" value="Unassembled WGS sequence"/>
</dbReference>
<evidence type="ECO:0000313" key="3">
    <source>
        <dbReference type="EMBL" id="MWG34059.1"/>
    </source>
</evidence>
<dbReference type="InterPro" id="IPR016181">
    <property type="entry name" value="Acyl_CoA_acyltransferase"/>
</dbReference>
<comment type="caution">
    <text evidence="3">The sequence shown here is derived from an EMBL/GenBank/DDBJ whole genome shotgun (WGS) entry which is preliminary data.</text>
</comment>
<dbReference type="AlphaFoldDB" id="A0A6B0GKU2"/>
<feature type="region of interest" description="Disordered" evidence="1">
    <location>
        <begin position="108"/>
        <end position="138"/>
    </location>
</feature>
<keyword evidence="4" id="KW-1185">Reference proteome</keyword>